<reference evidence="3 4" key="1">
    <citation type="submission" date="2021-01" db="EMBL/GenBank/DDBJ databases">
        <title>Whole genome shotgun sequence of Microbispora corallina NBRC 16416.</title>
        <authorList>
            <person name="Komaki H."/>
            <person name="Tamura T."/>
        </authorList>
    </citation>
    <scope>NUCLEOTIDE SEQUENCE [LARGE SCALE GENOMIC DNA]</scope>
    <source>
        <strain evidence="3 4">NBRC 16416</strain>
    </source>
</reference>
<feature type="domain" description="Transposase IS116/IS110/IS902 C-terminal" evidence="2">
    <location>
        <begin position="28"/>
        <end position="106"/>
    </location>
</feature>
<dbReference type="InterPro" id="IPR003346">
    <property type="entry name" value="Transposase_20"/>
</dbReference>
<dbReference type="EMBL" id="BOOC01000020">
    <property type="protein sequence ID" value="GIH41170.1"/>
    <property type="molecule type" value="Genomic_DNA"/>
</dbReference>
<protein>
    <recommendedName>
        <fullName evidence="2">Transposase IS116/IS110/IS902 C-terminal domain-containing protein</fullName>
    </recommendedName>
</protein>
<evidence type="ECO:0000313" key="4">
    <source>
        <dbReference type="Proteomes" id="UP000603904"/>
    </source>
</evidence>
<organism evidence="3 4">
    <name type="scientific">Microbispora corallina</name>
    <dbReference type="NCBI Taxonomy" id="83302"/>
    <lineage>
        <taxon>Bacteria</taxon>
        <taxon>Bacillati</taxon>
        <taxon>Actinomycetota</taxon>
        <taxon>Actinomycetes</taxon>
        <taxon>Streptosporangiales</taxon>
        <taxon>Streptosporangiaceae</taxon>
        <taxon>Microbispora</taxon>
    </lineage>
</organism>
<dbReference type="InterPro" id="IPR047650">
    <property type="entry name" value="Transpos_IS110"/>
</dbReference>
<feature type="region of interest" description="Disordered" evidence="1">
    <location>
        <begin position="136"/>
        <end position="158"/>
    </location>
</feature>
<dbReference type="Proteomes" id="UP000603904">
    <property type="component" value="Unassembled WGS sequence"/>
</dbReference>
<gene>
    <name evidence="3" type="ORF">Mco01_41700</name>
</gene>
<sequence length="158" mass="17349">MPHESPADIAVLDAAIAQQITPFADTVERLDEIPGIGPIAAQVIIPEIGLDMSRFPTAKHLASWARFAPGVKKSAGKKKGRGATGPGNSYLARVLGEAAVTAGHTDTFLGERYRRIARRRGNKKAAVAVGFRRRGPCVRPHRPRCRPWWRRPSATRRR</sequence>
<proteinExistence type="predicted"/>
<dbReference type="Pfam" id="PF02371">
    <property type="entry name" value="Transposase_20"/>
    <property type="match status" value="1"/>
</dbReference>
<dbReference type="PANTHER" id="PTHR33055">
    <property type="entry name" value="TRANSPOSASE FOR INSERTION SEQUENCE ELEMENT IS1111A"/>
    <property type="match status" value="1"/>
</dbReference>
<comment type="caution">
    <text evidence="3">The sequence shown here is derived from an EMBL/GenBank/DDBJ whole genome shotgun (WGS) entry which is preliminary data.</text>
</comment>
<evidence type="ECO:0000256" key="1">
    <source>
        <dbReference type="SAM" id="MobiDB-lite"/>
    </source>
</evidence>
<accession>A0ABQ4G2A0</accession>
<evidence type="ECO:0000313" key="3">
    <source>
        <dbReference type="EMBL" id="GIH41170.1"/>
    </source>
</evidence>
<dbReference type="PANTHER" id="PTHR33055:SF15">
    <property type="entry name" value="TRANSPOSASE-RELATED"/>
    <property type="match status" value="1"/>
</dbReference>
<evidence type="ECO:0000259" key="2">
    <source>
        <dbReference type="Pfam" id="PF02371"/>
    </source>
</evidence>
<name>A0ABQ4G2A0_9ACTN</name>
<keyword evidence="4" id="KW-1185">Reference proteome</keyword>